<dbReference type="EMBL" id="JBBPBN010000040">
    <property type="protein sequence ID" value="KAK8999412.1"/>
    <property type="molecule type" value="Genomic_DNA"/>
</dbReference>
<accession>A0ABR2QFG2</accession>
<comment type="caution">
    <text evidence="1">The sequence shown here is derived from an EMBL/GenBank/DDBJ whole genome shotgun (WGS) entry which is preliminary data.</text>
</comment>
<evidence type="ECO:0000313" key="1">
    <source>
        <dbReference type="EMBL" id="KAK8999412.1"/>
    </source>
</evidence>
<evidence type="ECO:0008006" key="3">
    <source>
        <dbReference type="Google" id="ProtNLM"/>
    </source>
</evidence>
<dbReference type="Proteomes" id="UP001396334">
    <property type="component" value="Unassembled WGS sequence"/>
</dbReference>
<reference evidence="1 2" key="1">
    <citation type="journal article" date="2024" name="G3 (Bethesda)">
        <title>Genome assembly of Hibiscus sabdariffa L. provides insights into metabolisms of medicinal natural products.</title>
        <authorList>
            <person name="Kim T."/>
        </authorList>
    </citation>
    <scope>NUCLEOTIDE SEQUENCE [LARGE SCALE GENOMIC DNA]</scope>
    <source>
        <strain evidence="1">TK-2024</strain>
        <tissue evidence="1">Old leaves</tissue>
    </source>
</reference>
<keyword evidence="2" id="KW-1185">Reference proteome</keyword>
<organism evidence="1 2">
    <name type="scientific">Hibiscus sabdariffa</name>
    <name type="common">roselle</name>
    <dbReference type="NCBI Taxonomy" id="183260"/>
    <lineage>
        <taxon>Eukaryota</taxon>
        <taxon>Viridiplantae</taxon>
        <taxon>Streptophyta</taxon>
        <taxon>Embryophyta</taxon>
        <taxon>Tracheophyta</taxon>
        <taxon>Spermatophyta</taxon>
        <taxon>Magnoliopsida</taxon>
        <taxon>eudicotyledons</taxon>
        <taxon>Gunneridae</taxon>
        <taxon>Pentapetalae</taxon>
        <taxon>rosids</taxon>
        <taxon>malvids</taxon>
        <taxon>Malvales</taxon>
        <taxon>Malvaceae</taxon>
        <taxon>Malvoideae</taxon>
        <taxon>Hibiscus</taxon>
    </lineage>
</organism>
<protein>
    <recommendedName>
        <fullName evidence="3">C2H2-type domain-containing protein</fullName>
    </recommendedName>
</protein>
<gene>
    <name evidence="1" type="ORF">V6N11_070579</name>
</gene>
<name>A0ABR2QFG2_9ROSI</name>
<evidence type="ECO:0000313" key="2">
    <source>
        <dbReference type="Proteomes" id="UP001396334"/>
    </source>
</evidence>
<sequence>MLLKHFSKSKFNHHFVRSRYRNCSGCFPYFHLEEHISEHSRRLQRCLQQLHTLANSDSNDFFFEISYILNLVLVEQSHSGTSGNRPHHKIIHDHHVGTAQIFDAFIDVRNAPNCSLFTMQPYHIANRSFRLTLVVLELANGREEEENYCLNVISSQLFNRIICIIHILEAVVKVSTGTDHLYFGEKPYESANWQEQNMEQKIISLRY</sequence>
<proteinExistence type="predicted"/>